<evidence type="ECO:0008006" key="4">
    <source>
        <dbReference type="Google" id="ProtNLM"/>
    </source>
</evidence>
<comment type="caution">
    <text evidence="2">The sequence shown here is derived from an EMBL/GenBank/DDBJ whole genome shotgun (WGS) entry which is preliminary data.</text>
</comment>
<protein>
    <recommendedName>
        <fullName evidence="4">PsbP C-terminal domain-containing protein</fullName>
    </recommendedName>
</protein>
<dbReference type="EMBL" id="MGHU01000023">
    <property type="protein sequence ID" value="OGM77346.1"/>
    <property type="molecule type" value="Genomic_DNA"/>
</dbReference>
<evidence type="ECO:0000313" key="2">
    <source>
        <dbReference type="EMBL" id="OGM77346.1"/>
    </source>
</evidence>
<evidence type="ECO:0000256" key="1">
    <source>
        <dbReference type="SAM" id="Phobius"/>
    </source>
</evidence>
<feature type="transmembrane region" description="Helical" evidence="1">
    <location>
        <begin position="25"/>
        <end position="46"/>
    </location>
</feature>
<keyword evidence="1" id="KW-1133">Transmembrane helix</keyword>
<proteinExistence type="predicted"/>
<keyword evidence="1" id="KW-0472">Membrane</keyword>
<name>A0A1F8CMP2_9BACT</name>
<evidence type="ECO:0000313" key="3">
    <source>
        <dbReference type="Proteomes" id="UP000179241"/>
    </source>
</evidence>
<dbReference type="AlphaFoldDB" id="A0A1F8CMP2"/>
<gene>
    <name evidence="2" type="ORF">A2188_03180</name>
</gene>
<organism evidence="2 3">
    <name type="scientific">Candidatus Woesebacteria bacterium RIFOXYA1_FULL_43_9</name>
    <dbReference type="NCBI Taxonomy" id="1802534"/>
    <lineage>
        <taxon>Bacteria</taxon>
        <taxon>Candidatus Woeseibacteriota</taxon>
    </lineage>
</organism>
<accession>A0A1F8CMP2</accession>
<reference evidence="2 3" key="1">
    <citation type="journal article" date="2016" name="Nat. Commun.">
        <title>Thousands of microbial genomes shed light on interconnected biogeochemical processes in an aquifer system.</title>
        <authorList>
            <person name="Anantharaman K."/>
            <person name="Brown C.T."/>
            <person name="Hug L.A."/>
            <person name="Sharon I."/>
            <person name="Castelle C.J."/>
            <person name="Probst A.J."/>
            <person name="Thomas B.C."/>
            <person name="Singh A."/>
            <person name="Wilkins M.J."/>
            <person name="Karaoz U."/>
            <person name="Brodie E.L."/>
            <person name="Williams K.H."/>
            <person name="Hubbard S.S."/>
            <person name="Banfield J.F."/>
        </authorList>
    </citation>
    <scope>NUCLEOTIDE SEQUENCE [LARGE SCALE GENOMIC DNA]</scope>
</reference>
<keyword evidence="1" id="KW-0812">Transmembrane</keyword>
<sequence length="226" mass="25038">MDNVGVQSIEQPIAPVPPVPKKSNGLVWVLVVLVVFLSAVTVFFLWQNMQLRQQLAVMVQPVVTPSPSPSDSDGIADWKTYKNDVLGIEFKYPPEYSLDYSSNSFKEGDTVSILVPAPIKNAGGKVGETNIILLTVAKPVLSSLSLVEWLKGSVYSSYPGKFVVNKRLAGQDTVDVFDCGEGCFTYLFTKHEEKVYGVVYRSDVYDEKGLLQKNIDQILSTFKFTE</sequence>
<dbReference type="Proteomes" id="UP000179241">
    <property type="component" value="Unassembled WGS sequence"/>
</dbReference>